<dbReference type="InterPro" id="IPR036908">
    <property type="entry name" value="RlpA-like_sf"/>
</dbReference>
<organism evidence="2 3">
    <name type="scientific">Apatococcus fuscideae</name>
    <dbReference type="NCBI Taxonomy" id="2026836"/>
    <lineage>
        <taxon>Eukaryota</taxon>
        <taxon>Viridiplantae</taxon>
        <taxon>Chlorophyta</taxon>
        <taxon>core chlorophytes</taxon>
        <taxon>Trebouxiophyceae</taxon>
        <taxon>Chlorellales</taxon>
        <taxon>Chlorellaceae</taxon>
        <taxon>Apatococcus</taxon>
    </lineage>
</organism>
<feature type="chain" id="PRO_5043340434" description="Expansin-like EG45 domain-containing protein" evidence="1">
    <location>
        <begin position="24"/>
        <end position="182"/>
    </location>
</feature>
<proteinExistence type="predicted"/>
<gene>
    <name evidence="2" type="ORF">WJX84_007254</name>
</gene>
<evidence type="ECO:0000313" key="2">
    <source>
        <dbReference type="EMBL" id="KAK9859832.1"/>
    </source>
</evidence>
<dbReference type="EMBL" id="JALJOV010000865">
    <property type="protein sequence ID" value="KAK9859832.1"/>
    <property type="molecule type" value="Genomic_DNA"/>
</dbReference>
<protein>
    <recommendedName>
        <fullName evidence="4">Expansin-like EG45 domain-containing protein</fullName>
    </recommendedName>
</protein>
<evidence type="ECO:0008006" key="4">
    <source>
        <dbReference type="Google" id="ProtNLM"/>
    </source>
</evidence>
<name>A0AAW1SW91_9CHLO</name>
<dbReference type="AlphaFoldDB" id="A0AAW1SW91"/>
<dbReference type="Proteomes" id="UP001485043">
    <property type="component" value="Unassembled WGS sequence"/>
</dbReference>
<feature type="signal peptide" evidence="1">
    <location>
        <begin position="1"/>
        <end position="23"/>
    </location>
</feature>
<evidence type="ECO:0000256" key="1">
    <source>
        <dbReference type="SAM" id="SignalP"/>
    </source>
</evidence>
<dbReference type="CDD" id="cd22271">
    <property type="entry name" value="DPBB_EXP_N-like"/>
    <property type="match status" value="1"/>
</dbReference>
<reference evidence="2 3" key="1">
    <citation type="journal article" date="2024" name="Nat. Commun.">
        <title>Phylogenomics reveals the evolutionary origins of lichenization in chlorophyte algae.</title>
        <authorList>
            <person name="Puginier C."/>
            <person name="Libourel C."/>
            <person name="Otte J."/>
            <person name="Skaloud P."/>
            <person name="Haon M."/>
            <person name="Grisel S."/>
            <person name="Petersen M."/>
            <person name="Berrin J.G."/>
            <person name="Delaux P.M."/>
            <person name="Dal Grande F."/>
            <person name="Keller J."/>
        </authorList>
    </citation>
    <scope>NUCLEOTIDE SEQUENCE [LARGE SCALE GENOMIC DNA]</scope>
    <source>
        <strain evidence="2 3">SAG 2523</strain>
    </source>
</reference>
<evidence type="ECO:0000313" key="3">
    <source>
        <dbReference type="Proteomes" id="UP001485043"/>
    </source>
</evidence>
<dbReference type="Gene3D" id="2.40.40.10">
    <property type="entry name" value="RlpA-like domain"/>
    <property type="match status" value="1"/>
</dbReference>
<keyword evidence="1" id="KW-0732">Signal</keyword>
<dbReference type="SUPFAM" id="SSF50685">
    <property type="entry name" value="Barwin-like endoglucanases"/>
    <property type="match status" value="1"/>
</dbReference>
<comment type="caution">
    <text evidence="2">The sequence shown here is derived from an EMBL/GenBank/DDBJ whole genome shotgun (WGS) entry which is preliminary data.</text>
</comment>
<sequence length="182" mass="18523">MFRSVSFLATVLLLGSLEICCAAAYTGSGKVGDPFPETTGRSSCSKLSRPSVSAASSYQYSGDGTYYGAGADSGSYCRGNGFPYGSGSGLPTVAVSQTILQNGANCGSCIILVGDGGGSGTTPISSTPTMYVINNLCSECGTGADLALNGDGRFPVSFNIVPCPSGKRRMSSRRLLESEDVS</sequence>
<accession>A0AAW1SW91</accession>
<keyword evidence="3" id="KW-1185">Reference proteome</keyword>